<evidence type="ECO:0000256" key="2">
    <source>
        <dbReference type="ARBA" id="ARBA00005689"/>
    </source>
</evidence>
<dbReference type="EC" id="1.5.1.7" evidence="4"/>
<feature type="binding site" evidence="13">
    <location>
        <position position="211"/>
    </location>
    <ligand>
        <name>NAD(+)</name>
        <dbReference type="ChEBI" id="CHEBI:57540"/>
    </ligand>
</feature>
<feature type="domain" description="Alanine dehydrogenase/pyridine nucleotide transhydrogenase N-terminal" evidence="15">
    <location>
        <begin position="6"/>
        <end position="140"/>
    </location>
</feature>
<comment type="similarity">
    <text evidence="2">Belongs to the AlaDH/PNT family.</text>
</comment>
<keyword evidence="6" id="KW-0028">Amino-acid biosynthesis</keyword>
<dbReference type="EMBL" id="CP023445">
    <property type="protein sequence ID" value="ATE54933.1"/>
    <property type="molecule type" value="Genomic_DNA"/>
</dbReference>
<evidence type="ECO:0000259" key="15">
    <source>
        <dbReference type="SMART" id="SM01003"/>
    </source>
</evidence>
<protein>
    <recommendedName>
        <fullName evidence="5">Saccharopine dehydrogenase [NAD(+), L-lysine-forming]</fullName>
        <ecNumber evidence="4">1.5.1.7</ecNumber>
    </recommendedName>
    <alternativeName>
        <fullName evidence="10">Lysine--2-oxoglutarate reductase</fullName>
    </alternativeName>
</protein>
<dbReference type="CDD" id="cd12188">
    <property type="entry name" value="SDH"/>
    <property type="match status" value="1"/>
</dbReference>
<dbReference type="UniPathway" id="UPA00033">
    <property type="reaction ID" value="UER00034"/>
</dbReference>
<evidence type="ECO:0000256" key="12">
    <source>
        <dbReference type="PIRSR" id="PIRSR018250-1"/>
    </source>
</evidence>
<feature type="active site" description="Proton acceptor" evidence="12">
    <location>
        <position position="76"/>
    </location>
</feature>
<dbReference type="Proteomes" id="UP000218505">
    <property type="component" value="Chromosome"/>
</dbReference>
<dbReference type="GO" id="GO:0005737">
    <property type="term" value="C:cytoplasm"/>
    <property type="evidence" value="ECO:0007669"/>
    <property type="project" value="TreeGrafter"/>
</dbReference>
<dbReference type="InterPro" id="IPR051168">
    <property type="entry name" value="AASS"/>
</dbReference>
<dbReference type="SMART" id="SM01003">
    <property type="entry name" value="AlaDh_PNT_N"/>
    <property type="match status" value="1"/>
</dbReference>
<dbReference type="RefSeq" id="WP_096494552.1">
    <property type="nucleotide sequence ID" value="NZ_CP023445.1"/>
</dbReference>
<keyword evidence="8 13" id="KW-0520">NAD</keyword>
<accession>A0A290Z7I4</accession>
<evidence type="ECO:0000256" key="7">
    <source>
        <dbReference type="ARBA" id="ARBA00023002"/>
    </source>
</evidence>
<dbReference type="InterPro" id="IPR036291">
    <property type="entry name" value="NAD(P)-bd_dom_sf"/>
</dbReference>
<evidence type="ECO:0000256" key="4">
    <source>
        <dbReference type="ARBA" id="ARBA00012847"/>
    </source>
</evidence>
<gene>
    <name evidence="16" type="ORF">CNX65_17945</name>
</gene>
<keyword evidence="17" id="KW-1185">Reference proteome</keyword>
<feature type="domain" description="Alanine dehydrogenase/pyridine nucleotide transhydrogenase NAD(H)-binding" evidence="14">
    <location>
        <begin position="168"/>
        <end position="294"/>
    </location>
</feature>
<feature type="binding site" evidence="13">
    <location>
        <begin position="186"/>
        <end position="187"/>
    </location>
    <ligand>
        <name>NAD(+)</name>
        <dbReference type="ChEBI" id="CHEBI:57540"/>
    </ligand>
</feature>
<feature type="active site" description="Proton donor" evidence="12">
    <location>
        <position position="94"/>
    </location>
</feature>
<keyword evidence="9" id="KW-1015">Disulfide bond</keyword>
<dbReference type="Gene3D" id="3.40.50.720">
    <property type="entry name" value="NAD(P)-binding Rossmann-like Domain"/>
    <property type="match status" value="1"/>
</dbReference>
<evidence type="ECO:0000256" key="5">
    <source>
        <dbReference type="ARBA" id="ARBA00021221"/>
    </source>
</evidence>
<dbReference type="InterPro" id="IPR007886">
    <property type="entry name" value="AlaDH/PNT_N"/>
</dbReference>
<evidence type="ECO:0000256" key="13">
    <source>
        <dbReference type="PIRSR" id="PIRSR018250-3"/>
    </source>
</evidence>
<dbReference type="SMART" id="SM01002">
    <property type="entry name" value="AlaDh_PNT_C"/>
    <property type="match status" value="1"/>
</dbReference>
<evidence type="ECO:0000256" key="11">
    <source>
        <dbReference type="ARBA" id="ARBA00047860"/>
    </source>
</evidence>
<feature type="binding site" evidence="13">
    <location>
        <begin position="295"/>
        <end position="298"/>
    </location>
    <ligand>
        <name>NAD(+)</name>
        <dbReference type="ChEBI" id="CHEBI:57540"/>
    </ligand>
</feature>
<proteinExistence type="inferred from homology"/>
<keyword evidence="7" id="KW-0560">Oxidoreductase</keyword>
<evidence type="ECO:0000259" key="14">
    <source>
        <dbReference type="SMART" id="SM01002"/>
    </source>
</evidence>
<name>A0A290Z7I4_9PSEU</name>
<evidence type="ECO:0000256" key="9">
    <source>
        <dbReference type="ARBA" id="ARBA00023157"/>
    </source>
</evidence>
<dbReference type="GO" id="GO:0004754">
    <property type="term" value="F:saccharopine dehydrogenase (NAD+, L-lysine-forming) activity"/>
    <property type="evidence" value="ECO:0007669"/>
    <property type="project" value="UniProtKB-EC"/>
</dbReference>
<dbReference type="SUPFAM" id="SSF52283">
    <property type="entry name" value="Formate/glycerate dehydrogenase catalytic domain-like"/>
    <property type="match status" value="1"/>
</dbReference>
<comment type="pathway">
    <text evidence="1">Amino-acid biosynthesis; L-lysine biosynthesis via AAA pathway; L-lysine from L-alpha-aminoadipate (fungal route): step 3/3.</text>
</comment>
<feature type="binding site" evidence="13">
    <location>
        <position position="207"/>
    </location>
    <ligand>
        <name>NAD(+)</name>
        <dbReference type="ChEBI" id="CHEBI:57540"/>
    </ligand>
</feature>
<comment type="subunit">
    <text evidence="3">Monomer.</text>
</comment>
<sequence length="345" mass="36925">MTTRLWLRSEVRSTEQRAPITPADAKTLVDAGTEVTVEDSPRRVFPTADYAAAGCRVVEAGGWVDAPPDVVVVGLKELPDLPERLPHRHVFFGHAYKGQPGARELLGRFAAGGGALLDLEYLTDDDGRRLTAFGYWAGYLGAALTVLHDRGALPTPLRPTGRAELDAALRAHDGHRPTALVVGALGRCGRGARDALAVAGAEVTGWDLAETRTLDRAALLGHDLLVNAVLATGPAEPLLRPEDLDAPRALRGVGDVSCDAGGPYNLLPVYDEVTTWDEPVLRLRGGEHPLDLIAIDNLPSLLAAESSADFSRDLLPHLLDLDSGPWRRCAERFHTTVAALEADHA</sequence>
<evidence type="ECO:0000256" key="8">
    <source>
        <dbReference type="ARBA" id="ARBA00023027"/>
    </source>
</evidence>
<dbReference type="KEGG" id="apre:CNX65_17945"/>
<reference evidence="16" key="1">
    <citation type="submission" date="2017-09" db="EMBL/GenBank/DDBJ databases">
        <title>Complete Genome Sequence of ansamitocin-producing Bacterium Actinosynnema pretiosum X47.</title>
        <authorList>
            <person name="Cao G."/>
            <person name="Zong G."/>
            <person name="Zhong C."/>
            <person name="Fu J."/>
        </authorList>
    </citation>
    <scope>NUCLEOTIDE SEQUENCE [LARGE SCALE GENOMIC DNA]</scope>
    <source>
        <strain evidence="16">X47</strain>
    </source>
</reference>
<dbReference type="AlphaFoldDB" id="A0A290Z7I4"/>
<dbReference type="InterPro" id="IPR007698">
    <property type="entry name" value="AlaDH/PNT_NAD(H)-bd"/>
</dbReference>
<dbReference type="Pfam" id="PF05222">
    <property type="entry name" value="AlaDh_PNT_N"/>
    <property type="match status" value="1"/>
</dbReference>
<evidence type="ECO:0000313" key="16">
    <source>
        <dbReference type="EMBL" id="ATE54933.1"/>
    </source>
</evidence>
<organism evidence="16 17">
    <name type="scientific">Actinosynnema pretiosum</name>
    <dbReference type="NCBI Taxonomy" id="42197"/>
    <lineage>
        <taxon>Bacteria</taxon>
        <taxon>Bacillati</taxon>
        <taxon>Actinomycetota</taxon>
        <taxon>Actinomycetes</taxon>
        <taxon>Pseudonocardiales</taxon>
        <taxon>Pseudonocardiaceae</taxon>
        <taxon>Actinosynnema</taxon>
    </lineage>
</organism>
<evidence type="ECO:0000256" key="3">
    <source>
        <dbReference type="ARBA" id="ARBA00011245"/>
    </source>
</evidence>
<evidence type="ECO:0000256" key="10">
    <source>
        <dbReference type="ARBA" id="ARBA00033228"/>
    </source>
</evidence>
<feature type="binding site" evidence="13">
    <location>
        <position position="256"/>
    </location>
    <ligand>
        <name>NAD(+)</name>
        <dbReference type="ChEBI" id="CHEBI:57540"/>
    </ligand>
</feature>
<evidence type="ECO:0000313" key="17">
    <source>
        <dbReference type="Proteomes" id="UP000218505"/>
    </source>
</evidence>
<dbReference type="PIRSF" id="PIRSF018250">
    <property type="entry name" value="Saccharopine_DH_Lys"/>
    <property type="match status" value="1"/>
</dbReference>
<dbReference type="InterPro" id="IPR027281">
    <property type="entry name" value="Lys1"/>
</dbReference>
<dbReference type="GO" id="GO:0019878">
    <property type="term" value="P:lysine biosynthetic process via aminoadipic acid"/>
    <property type="evidence" value="ECO:0007669"/>
    <property type="project" value="UniProtKB-UniPathway"/>
</dbReference>
<comment type="catalytic activity">
    <reaction evidence="11">
        <text>L-saccharopine + NAD(+) + H2O = L-lysine + 2-oxoglutarate + NADH + H(+)</text>
        <dbReference type="Rhea" id="RHEA:12440"/>
        <dbReference type="ChEBI" id="CHEBI:15377"/>
        <dbReference type="ChEBI" id="CHEBI:15378"/>
        <dbReference type="ChEBI" id="CHEBI:16810"/>
        <dbReference type="ChEBI" id="CHEBI:32551"/>
        <dbReference type="ChEBI" id="CHEBI:57540"/>
        <dbReference type="ChEBI" id="CHEBI:57945"/>
        <dbReference type="ChEBI" id="CHEBI:57951"/>
        <dbReference type="EC" id="1.5.1.7"/>
    </reaction>
</comment>
<feature type="binding site" evidence="13">
    <location>
        <position position="128"/>
    </location>
    <ligand>
        <name>NAD(+)</name>
        <dbReference type="ChEBI" id="CHEBI:57540"/>
    </ligand>
</feature>
<evidence type="ECO:0000256" key="1">
    <source>
        <dbReference type="ARBA" id="ARBA00004884"/>
    </source>
</evidence>
<evidence type="ECO:0000256" key="6">
    <source>
        <dbReference type="ARBA" id="ARBA00022605"/>
    </source>
</evidence>
<dbReference type="PANTHER" id="PTHR11133:SF23">
    <property type="entry name" value="SACCHAROPINE DEHYDROGENASE [NAD(+), L-LYSINE-FORMING]"/>
    <property type="match status" value="1"/>
</dbReference>
<dbReference type="PANTHER" id="PTHR11133">
    <property type="entry name" value="SACCHAROPINE DEHYDROGENASE"/>
    <property type="match status" value="1"/>
</dbReference>
<dbReference type="SUPFAM" id="SSF51735">
    <property type="entry name" value="NAD(P)-binding Rossmann-fold domains"/>
    <property type="match status" value="1"/>
</dbReference>